<dbReference type="Proteomes" id="UP000078348">
    <property type="component" value="Unassembled WGS sequence"/>
</dbReference>
<name>A0A196SHM8_BLAHN</name>
<evidence type="ECO:0000313" key="2">
    <source>
        <dbReference type="Proteomes" id="UP000078348"/>
    </source>
</evidence>
<dbReference type="AlphaFoldDB" id="A0A196SHM8"/>
<evidence type="ECO:0000313" key="1">
    <source>
        <dbReference type="EMBL" id="OAO15469.1"/>
    </source>
</evidence>
<keyword evidence="2" id="KW-1185">Reference proteome</keyword>
<sequence length="721" mass="80962">MELPRVGSRNQLAVQEIRSFTSVEQQKFLKRINWTEKEVNDVIMYLRCLEKYIVTMSVLKYYDLFKENGVNGIDVQNLKACCSRFSTILSGHFLRNLDDLKDTVYGGQPDMIGKARKIATLEGEDFLGFLQLLLMNQTMNGVGAKFTSLCNLLLGYRSRRDVSFDALEMMQSSSQRLYSAAREERFAAIVSATDEGMIECVVNSAMGPQFLRLCTSGLDGEAVAACLQLAFLPGMDAEGCLKAVEAALRNPAYGLSRAHVVELKQCCAEMGSVEPYAFFSRHWDLLPLLAQLHANGATRCDVFVWLQKYPAIDGRVTDRLRGLHGEVLAAVLAASTQTAFSDVMWSHVLYSLDTLPASTVTAVLRHALPLLSSTDYKTMAFAVQGEGVMASRVPLCRWVRGKKRGWCLETKRQEREKREPARRRLSQPATVCSLLAFMEEEDACEEYCLYHVNGRVEGVASYNMGRVFKYNQVPGDVFTCSREDIGISHSAAFYLDSRGVHCLKDNNNLDVRVSEAMQGDGLRVSHALMCELKKMPLTLPRYCFLDDTPDSLDKPEDVTVPVSHRMEFPTEIQALVDVLAHISECMARRPPQASLRRAKVTLRDMGFLHDVKMNVDMSQIEEMTVERCKWSALEVSNTVGWDRLVIKGRDWSSGSLVDCENIKSITVSATLPFIETIEISNCPNLTKVVVKSHSHNASLILRNTPQLRDKNIDSSWRVQMQ</sequence>
<protein>
    <submittedName>
        <fullName evidence="1">Uncharacterized protein</fullName>
    </submittedName>
</protein>
<organism evidence="1 2">
    <name type="scientific">Blastocystis sp. subtype 1 (strain ATCC 50177 / NandII)</name>
    <dbReference type="NCBI Taxonomy" id="478820"/>
    <lineage>
        <taxon>Eukaryota</taxon>
        <taxon>Sar</taxon>
        <taxon>Stramenopiles</taxon>
        <taxon>Bigyra</taxon>
        <taxon>Opalozoa</taxon>
        <taxon>Opalinata</taxon>
        <taxon>Blastocystidae</taxon>
        <taxon>Blastocystis</taxon>
    </lineage>
</organism>
<comment type="caution">
    <text evidence="1">The sequence shown here is derived from an EMBL/GenBank/DDBJ whole genome shotgun (WGS) entry which is preliminary data.</text>
</comment>
<reference evidence="1 2" key="1">
    <citation type="submission" date="2016-05" db="EMBL/GenBank/DDBJ databases">
        <title>Nuclear genome of Blastocystis sp. subtype 1 NandII.</title>
        <authorList>
            <person name="Gentekaki E."/>
            <person name="Curtis B."/>
            <person name="Stairs C."/>
            <person name="Eme L."/>
            <person name="Herman E."/>
            <person name="Klimes V."/>
            <person name="Arias M.C."/>
            <person name="Elias M."/>
            <person name="Hilliou F."/>
            <person name="Klute M."/>
            <person name="Malik S.-B."/>
            <person name="Pightling A."/>
            <person name="Rachubinski R."/>
            <person name="Salas D."/>
            <person name="Schlacht A."/>
            <person name="Suga H."/>
            <person name="Archibald J."/>
            <person name="Ball S.G."/>
            <person name="Clark G."/>
            <person name="Dacks J."/>
            <person name="Van Der Giezen M."/>
            <person name="Tsaousis A."/>
            <person name="Roger A."/>
        </authorList>
    </citation>
    <scope>NUCLEOTIDE SEQUENCE [LARGE SCALE GENOMIC DNA]</scope>
    <source>
        <strain evidence="2">ATCC 50177 / NandII</strain>
    </source>
</reference>
<proteinExistence type="predicted"/>
<gene>
    <name evidence="1" type="ORF">AV274_2808</name>
</gene>
<accession>A0A196SHM8</accession>
<dbReference type="EMBL" id="LXWW01000139">
    <property type="protein sequence ID" value="OAO15469.1"/>
    <property type="molecule type" value="Genomic_DNA"/>
</dbReference>